<dbReference type="Gene3D" id="1.10.10.10">
    <property type="entry name" value="Winged helix-like DNA-binding domain superfamily/Winged helix DNA-binding domain"/>
    <property type="match status" value="1"/>
</dbReference>
<evidence type="ECO:0000313" key="1">
    <source>
        <dbReference type="EMBL" id="GAH08183.1"/>
    </source>
</evidence>
<comment type="caution">
    <text evidence="1">The sequence shown here is derived from an EMBL/GenBank/DDBJ whole genome shotgun (WGS) entry which is preliminary data.</text>
</comment>
<dbReference type="EMBL" id="BART01033515">
    <property type="protein sequence ID" value="GAH08183.1"/>
    <property type="molecule type" value="Genomic_DNA"/>
</dbReference>
<dbReference type="SUPFAM" id="SSF46785">
    <property type="entry name" value="Winged helix' DNA-binding domain"/>
    <property type="match status" value="1"/>
</dbReference>
<dbReference type="InterPro" id="IPR036390">
    <property type="entry name" value="WH_DNA-bd_sf"/>
</dbReference>
<organism evidence="1">
    <name type="scientific">marine sediment metagenome</name>
    <dbReference type="NCBI Taxonomy" id="412755"/>
    <lineage>
        <taxon>unclassified sequences</taxon>
        <taxon>metagenomes</taxon>
        <taxon>ecological metagenomes</taxon>
    </lineage>
</organism>
<gene>
    <name evidence="1" type="ORF">S01H4_57567</name>
</gene>
<sequence>MTVGKKLIEIEGQRGLLQIMLVLQRNGEILYGKLYNNKALVEISNNSTAKRALALLLKHNLINERGTEGRKAKYYSLSDKGTRVAGLVSEMEKILEER</sequence>
<evidence type="ECO:0008006" key="2">
    <source>
        <dbReference type="Google" id="ProtNLM"/>
    </source>
</evidence>
<protein>
    <recommendedName>
        <fullName evidence="2">HTH marR-type domain-containing protein</fullName>
    </recommendedName>
</protein>
<dbReference type="AlphaFoldDB" id="X1EHQ7"/>
<proteinExistence type="predicted"/>
<name>X1EHQ7_9ZZZZ</name>
<accession>X1EHQ7</accession>
<reference evidence="1" key="1">
    <citation type="journal article" date="2014" name="Front. Microbiol.">
        <title>High frequency of phylogenetically diverse reductive dehalogenase-homologous genes in deep subseafloor sedimentary metagenomes.</title>
        <authorList>
            <person name="Kawai M."/>
            <person name="Futagami T."/>
            <person name="Toyoda A."/>
            <person name="Takaki Y."/>
            <person name="Nishi S."/>
            <person name="Hori S."/>
            <person name="Arai W."/>
            <person name="Tsubouchi T."/>
            <person name="Morono Y."/>
            <person name="Uchiyama I."/>
            <person name="Ito T."/>
            <person name="Fujiyama A."/>
            <person name="Inagaki F."/>
            <person name="Takami H."/>
        </authorList>
    </citation>
    <scope>NUCLEOTIDE SEQUENCE</scope>
    <source>
        <strain evidence="1">Expedition CK06-06</strain>
    </source>
</reference>
<dbReference type="InterPro" id="IPR036388">
    <property type="entry name" value="WH-like_DNA-bd_sf"/>
</dbReference>